<dbReference type="NCBIfam" id="TIGR03019">
    <property type="entry name" value="pepcterm_femAB"/>
    <property type="match status" value="1"/>
</dbReference>
<feature type="domain" description="BioF2-like acetyltransferase" evidence="1">
    <location>
        <begin position="161"/>
        <end position="290"/>
    </location>
</feature>
<proteinExistence type="predicted"/>
<dbReference type="PANTHER" id="PTHR36174">
    <property type="entry name" value="LIPID II:GLYCINE GLYCYLTRANSFERASE"/>
    <property type="match status" value="1"/>
</dbReference>
<dbReference type="InterPro" id="IPR050644">
    <property type="entry name" value="PG_Glycine_Bridge_Synth"/>
</dbReference>
<sequence>MNAFRTVAGLRTRSAEGIDDTAIRAFVETCPDAQLFHLPEWSRAVEAGCGQRGHYLIAESESGAIAGLLPLSEIRSRLFGSALVSAGFGVGGGAIGSREAVDALADAAVELAATLDCPTVELRGGAIPAGWRRIESVYAGFARDLPTDDEAILAAIPRKQRAEVRRALGYDLQTRIDRDIELHYRVYAESVRNLGTPVFPRALFRSMLEAFGDKADIVTVSRDGRPVASVLSFYFKGSVLPYWGGGTMEARSWRANELLYFELMRHAVRRGCTCFDFGRSKYGTGAFAFKKNWGFTPEPLSYSVHGHGRETNPLNPKYRLQVALWRNVPLWLANRIGPMIARGLG</sequence>
<dbReference type="PANTHER" id="PTHR36174:SF1">
    <property type="entry name" value="LIPID II:GLYCINE GLYCYLTRANSFERASE"/>
    <property type="match status" value="1"/>
</dbReference>
<protein>
    <submittedName>
        <fullName evidence="2">FemAB family PEP-CTERM system-associated protein</fullName>
    </submittedName>
</protein>
<dbReference type="SUPFAM" id="SSF55729">
    <property type="entry name" value="Acyl-CoA N-acyltransferases (Nat)"/>
    <property type="match status" value="1"/>
</dbReference>
<evidence type="ECO:0000313" key="2">
    <source>
        <dbReference type="EMBL" id="MDT9597755.1"/>
    </source>
</evidence>
<evidence type="ECO:0000259" key="1">
    <source>
        <dbReference type="Pfam" id="PF13480"/>
    </source>
</evidence>
<dbReference type="Gene3D" id="3.40.630.30">
    <property type="match status" value="1"/>
</dbReference>
<dbReference type="InterPro" id="IPR016181">
    <property type="entry name" value="Acyl_CoA_acyltransferase"/>
</dbReference>
<gene>
    <name evidence="2" type="ORF">RQX22_02170</name>
</gene>
<dbReference type="RefSeq" id="WP_315723209.1">
    <property type="nucleotide sequence ID" value="NZ_JAVUPU010000001.1"/>
</dbReference>
<accession>A0ABU3Q2X5</accession>
<name>A0ABU3Q2X5_9SPHN</name>
<comment type="caution">
    <text evidence="2">The sequence shown here is derived from an EMBL/GenBank/DDBJ whole genome shotgun (WGS) entry which is preliminary data.</text>
</comment>
<evidence type="ECO:0000313" key="3">
    <source>
        <dbReference type="Proteomes" id="UP001259572"/>
    </source>
</evidence>
<dbReference type="InterPro" id="IPR017469">
    <property type="entry name" value="PEP-CTERM_FemAB-rel"/>
</dbReference>
<keyword evidence="3" id="KW-1185">Reference proteome</keyword>
<dbReference type="EMBL" id="JAVUPU010000001">
    <property type="protein sequence ID" value="MDT9597755.1"/>
    <property type="molecule type" value="Genomic_DNA"/>
</dbReference>
<dbReference type="InterPro" id="IPR038740">
    <property type="entry name" value="BioF2-like_GNAT_dom"/>
</dbReference>
<organism evidence="2 3">
    <name type="scientific">Sphingosinicella rhizophila</name>
    <dbReference type="NCBI Taxonomy" id="3050082"/>
    <lineage>
        <taxon>Bacteria</taxon>
        <taxon>Pseudomonadati</taxon>
        <taxon>Pseudomonadota</taxon>
        <taxon>Alphaproteobacteria</taxon>
        <taxon>Sphingomonadales</taxon>
        <taxon>Sphingosinicellaceae</taxon>
        <taxon>Sphingosinicella</taxon>
    </lineage>
</organism>
<reference evidence="2 3" key="1">
    <citation type="submission" date="2023-05" db="EMBL/GenBank/DDBJ databases">
        <authorList>
            <person name="Guo Y."/>
        </authorList>
    </citation>
    <scope>NUCLEOTIDE SEQUENCE [LARGE SCALE GENOMIC DNA]</scope>
    <source>
        <strain evidence="2 3">GR2756</strain>
    </source>
</reference>
<dbReference type="Pfam" id="PF13480">
    <property type="entry name" value="Acetyltransf_6"/>
    <property type="match status" value="1"/>
</dbReference>
<dbReference type="Proteomes" id="UP001259572">
    <property type="component" value="Unassembled WGS sequence"/>
</dbReference>